<dbReference type="Proteomes" id="UP000216363">
    <property type="component" value="Unassembled WGS sequence"/>
</dbReference>
<reference evidence="2 3" key="1">
    <citation type="submission" date="2017-07" db="EMBL/GenBank/DDBJ databases">
        <title>Draft genome of Ochrobactrum lupini type strain LUP21.</title>
        <authorList>
            <person name="Krzyzanowska D.M."/>
            <person name="Jafra S."/>
        </authorList>
    </citation>
    <scope>NUCLEOTIDE SEQUENCE [LARGE SCALE GENOMIC DNA]</scope>
    <source>
        <strain evidence="2 3">LUP21</strain>
    </source>
</reference>
<accession>A0A256GUT2</accession>
<dbReference type="AlphaFoldDB" id="A0A256GUT2"/>
<protein>
    <submittedName>
        <fullName evidence="2">Uncharacterized protein</fullName>
    </submittedName>
</protein>
<evidence type="ECO:0000256" key="1">
    <source>
        <dbReference type="SAM" id="MobiDB-lite"/>
    </source>
</evidence>
<comment type="caution">
    <text evidence="2">The sequence shown here is derived from an EMBL/GenBank/DDBJ whole genome shotgun (WGS) entry which is preliminary data.</text>
</comment>
<name>A0A256GUT2_9HYPH</name>
<feature type="compositionally biased region" description="Polar residues" evidence="1">
    <location>
        <begin position="50"/>
        <end position="69"/>
    </location>
</feature>
<feature type="region of interest" description="Disordered" evidence="1">
    <location>
        <begin position="25"/>
        <end position="83"/>
    </location>
</feature>
<proteinExistence type="predicted"/>
<dbReference type="EMBL" id="NNRN01000044">
    <property type="protein sequence ID" value="OYR30321.1"/>
    <property type="molecule type" value="Genomic_DNA"/>
</dbReference>
<evidence type="ECO:0000313" key="2">
    <source>
        <dbReference type="EMBL" id="OYR30321.1"/>
    </source>
</evidence>
<gene>
    <name evidence="2" type="ORF">CES86_1644</name>
</gene>
<sequence>MSNRHNSSGCRPIDEARYYEQTESRHIGQWTRHHQRQKDELRQQKYDPQPIQSATRSNSSAEHSTQGSAGNEGHGTKPRCKTDLTCLQTRRSRDERDKRNECCLIKTDSRNGNRKTRRHFKRRIIETHGNHRMFNFRYR</sequence>
<evidence type="ECO:0000313" key="3">
    <source>
        <dbReference type="Proteomes" id="UP000216363"/>
    </source>
</evidence>
<organism evidence="2 3">
    <name type="scientific">Brucella lupini</name>
    <dbReference type="NCBI Taxonomy" id="255457"/>
    <lineage>
        <taxon>Bacteria</taxon>
        <taxon>Pseudomonadati</taxon>
        <taxon>Pseudomonadota</taxon>
        <taxon>Alphaproteobacteria</taxon>
        <taxon>Hyphomicrobiales</taxon>
        <taxon>Brucellaceae</taxon>
        <taxon>Brucella/Ochrobactrum group</taxon>
        <taxon>Brucella</taxon>
    </lineage>
</organism>